<dbReference type="InterPro" id="IPR027422">
    <property type="entry name" value="GGA1-3"/>
</dbReference>
<feature type="domain" description="VHS" evidence="11">
    <location>
        <begin position="160"/>
        <end position="263"/>
    </location>
</feature>
<dbReference type="FunFam" id="1.20.58.160:FF:000002">
    <property type="entry name" value="Golgi-associated, gamma adaptin ear containing, ARF binding protein 2"/>
    <property type="match status" value="1"/>
</dbReference>
<evidence type="ECO:0000256" key="5">
    <source>
        <dbReference type="ARBA" id="ARBA00022753"/>
    </source>
</evidence>
<evidence type="ECO:0000256" key="1">
    <source>
        <dbReference type="ARBA" id="ARBA00004150"/>
    </source>
</evidence>
<keyword evidence="8" id="KW-0333">Golgi apparatus</keyword>
<evidence type="ECO:0000256" key="3">
    <source>
        <dbReference type="ARBA" id="ARBA00008099"/>
    </source>
</evidence>
<evidence type="ECO:0000256" key="7">
    <source>
        <dbReference type="ARBA" id="ARBA00022927"/>
    </source>
</evidence>
<evidence type="ECO:0000313" key="15">
    <source>
        <dbReference type="Proteomes" id="UP000694571"/>
    </source>
</evidence>
<dbReference type="CDD" id="cd14239">
    <property type="entry name" value="GAT_GGA1_GGA2"/>
    <property type="match status" value="1"/>
</dbReference>
<dbReference type="SUPFAM" id="SSF49348">
    <property type="entry name" value="Clathrin adaptor appendage domain"/>
    <property type="match status" value="1"/>
</dbReference>
<dbReference type="GO" id="GO:0031901">
    <property type="term" value="C:early endosome membrane"/>
    <property type="evidence" value="ECO:0007669"/>
    <property type="project" value="UniProtKB-SubCell"/>
</dbReference>
<comment type="similarity">
    <text evidence="3">Belongs to the GGA protein family.</text>
</comment>
<dbReference type="Ensembl" id="ENSSSCT00050096042.1">
    <property type="protein sequence ID" value="ENSSSCP00050041324.1"/>
    <property type="gene ID" value="ENSSSCG00050070446.1"/>
</dbReference>
<keyword evidence="9" id="KW-0472">Membrane</keyword>
<feature type="domain" description="GAT" evidence="13">
    <location>
        <begin position="287"/>
        <end position="415"/>
    </location>
</feature>
<dbReference type="Pfam" id="PF02883">
    <property type="entry name" value="Alpha_adaptinC2"/>
    <property type="match status" value="1"/>
</dbReference>
<dbReference type="InterPro" id="IPR038425">
    <property type="entry name" value="GAT_sf"/>
</dbReference>
<feature type="region of interest" description="Disordered" evidence="10">
    <location>
        <begin position="548"/>
        <end position="606"/>
    </location>
</feature>
<comment type="subcellular location">
    <subcellularLocation>
        <location evidence="2">Early endosome membrane</location>
        <topology evidence="2">Peripheral membrane protein</topology>
    </subcellularLocation>
    <subcellularLocation>
        <location evidence="1">Golgi apparatus</location>
        <location evidence="1">trans-Golgi network membrane</location>
        <topology evidence="1">Peripheral membrane protein</topology>
    </subcellularLocation>
</comment>
<evidence type="ECO:0000259" key="13">
    <source>
        <dbReference type="PROSITE" id="PS50909"/>
    </source>
</evidence>
<dbReference type="PANTHER" id="PTHR45905:SF4">
    <property type="entry name" value="ADP-RIBOSYLATION FACTOR-BINDING PROTEIN GGA1"/>
    <property type="match status" value="1"/>
</dbReference>
<dbReference type="Pfam" id="PF00790">
    <property type="entry name" value="VHS"/>
    <property type="match status" value="1"/>
</dbReference>
<name>A0A8D1NJY5_PIG</name>
<dbReference type="SMART" id="SM00288">
    <property type="entry name" value="VHS"/>
    <property type="match status" value="1"/>
</dbReference>
<protein>
    <submittedName>
        <fullName evidence="14">Golgi associated, gamma adaptin ear containing, ARF binding protein 1</fullName>
    </submittedName>
</protein>
<dbReference type="InterPro" id="IPR013041">
    <property type="entry name" value="Clathrin_app_Ig-like_sf"/>
</dbReference>
<evidence type="ECO:0000256" key="10">
    <source>
        <dbReference type="SAM" id="MobiDB-lite"/>
    </source>
</evidence>
<evidence type="ECO:0000256" key="8">
    <source>
        <dbReference type="ARBA" id="ARBA00023034"/>
    </source>
</evidence>
<accession>A0A8D1NJY5</accession>
<dbReference type="FunFam" id="1.20.5.170:FF:000023">
    <property type="entry name" value="ADP-ribosylation factor-binding protein GGA3 isoform X1"/>
    <property type="match status" value="1"/>
</dbReference>
<reference evidence="14" key="1">
    <citation type="submission" date="2025-08" db="UniProtKB">
        <authorList>
            <consortium name="Ensembl"/>
        </authorList>
    </citation>
    <scope>IDENTIFICATION</scope>
</reference>
<evidence type="ECO:0000259" key="11">
    <source>
        <dbReference type="PROSITE" id="PS50179"/>
    </source>
</evidence>
<dbReference type="GO" id="GO:0043130">
    <property type="term" value="F:ubiquitin binding"/>
    <property type="evidence" value="ECO:0007669"/>
    <property type="project" value="InterPro"/>
</dbReference>
<dbReference type="PROSITE" id="PS50909">
    <property type="entry name" value="GAT"/>
    <property type="match status" value="1"/>
</dbReference>
<dbReference type="InterPro" id="IPR008152">
    <property type="entry name" value="Clathrin_a/b/g-adaptin_app_Ig"/>
</dbReference>
<dbReference type="InterPro" id="IPR008942">
    <property type="entry name" value="ENTH_VHS"/>
</dbReference>
<sequence>MAVGRSHVLGARSVLAVTGSGDRSFTSQEAVSLPPLCFLPAECSVHIVRLCSQARPLQAEAGPLYLSLPKAKDTAGHSSPKTGRGAELMPFEGPWLALPTQPSPVVPQSLAPIRRGSRALACALQKPLQAAVPAGSVAACPGAPGALCSVCLVLFLLPRPPLATRLLAHKIQSPQEWEAIQALTVLETCMKSCGKRFHDEVGKFRFLNELIKVVSPKYLGSRTSEKVKNKILELLYSWTVGLPEEVKIAEAYQMLKKQGIVKADPKLPDDAALPLPPPRPKNVIFEDEEKSKMLARLLKSSHPEDLRAANKLIKEMVQEDQKRMEKISKRVSAIEEVNNNVKLLTEMVMNHSQGGATARSGEDLMKELYQRCERMRPTLFRLASDTEDNDEALAEILQANDNLTQVINLYKQLVRGEEVNGDATAASIPGSTSALLDLSGLDLPPAGTTYPAMPTRPGEQASPEQPSSSVSLLDDELMSLGLSDPTPASGPSLDGAGWNSFQSSDGTEPPAPTPAPSTESQPPTRTSLPTSSGLDDLDLLGKTLLQQSLPPESQQVRWEKQQPAPRLTLRDLQNKSSCSSLSSGATSLLHTVSPEPPGPPQQPTPTELSLANVTVPLESIKPSSILPVTVYDQHGFRVLFHFARDPLPGRSDVLVVVVSMLSTAPHPIRNIVFQSAVPKVMKVKLQPPSGTELPAFNPIVHPSAITQVLLLANPQKEKVRLRYKLLFTMGDQTYNEMGDVDQFPPPETWGSL</sequence>
<dbReference type="GO" id="GO:0031267">
    <property type="term" value="F:small GTPase binding"/>
    <property type="evidence" value="ECO:0007669"/>
    <property type="project" value="InterPro"/>
</dbReference>
<dbReference type="GO" id="GO:0016192">
    <property type="term" value="P:vesicle-mediated transport"/>
    <property type="evidence" value="ECO:0007669"/>
    <property type="project" value="InterPro"/>
</dbReference>
<organism evidence="14 15">
    <name type="scientific">Sus scrofa</name>
    <name type="common">Pig</name>
    <dbReference type="NCBI Taxonomy" id="9823"/>
    <lineage>
        <taxon>Eukaryota</taxon>
        <taxon>Metazoa</taxon>
        <taxon>Chordata</taxon>
        <taxon>Craniata</taxon>
        <taxon>Vertebrata</taxon>
        <taxon>Euteleostomi</taxon>
        <taxon>Mammalia</taxon>
        <taxon>Eutheria</taxon>
        <taxon>Laurasiatheria</taxon>
        <taxon>Artiodactyla</taxon>
        <taxon>Suina</taxon>
        <taxon>Suidae</taxon>
        <taxon>Sus</taxon>
    </lineage>
</organism>
<feature type="compositionally biased region" description="Low complexity" evidence="10">
    <location>
        <begin position="516"/>
        <end position="536"/>
    </location>
</feature>
<feature type="domain" description="GAE" evidence="12">
    <location>
        <begin position="623"/>
        <end position="744"/>
    </location>
</feature>
<feature type="compositionally biased region" description="Low complexity" evidence="10">
    <location>
        <begin position="576"/>
        <end position="589"/>
    </location>
</feature>
<dbReference type="PROSITE" id="PS50180">
    <property type="entry name" value="GAE"/>
    <property type="match status" value="1"/>
</dbReference>
<evidence type="ECO:0000256" key="6">
    <source>
        <dbReference type="ARBA" id="ARBA00022843"/>
    </source>
</evidence>
<dbReference type="SMART" id="SM00809">
    <property type="entry name" value="Alpha_adaptinC2"/>
    <property type="match status" value="1"/>
</dbReference>
<evidence type="ECO:0000256" key="9">
    <source>
        <dbReference type="ARBA" id="ARBA00023136"/>
    </source>
</evidence>
<dbReference type="InterPro" id="IPR041198">
    <property type="entry name" value="GGA_N-GAT"/>
</dbReference>
<dbReference type="FunFam" id="2.60.40.1230:FF:000001">
    <property type="entry name" value="ADP-ribosylation factor-binding protein GGA1 isoform 1"/>
    <property type="match status" value="1"/>
</dbReference>
<dbReference type="SUPFAM" id="SSF89009">
    <property type="entry name" value="GAT-like domain"/>
    <property type="match status" value="1"/>
</dbReference>
<keyword evidence="6" id="KW-0832">Ubl conjugation</keyword>
<dbReference type="Pfam" id="PF18308">
    <property type="entry name" value="GGA_N-GAT"/>
    <property type="match status" value="1"/>
</dbReference>
<dbReference type="Gene3D" id="1.20.5.170">
    <property type="match status" value="1"/>
</dbReference>
<feature type="region of interest" description="Disordered" evidence="10">
    <location>
        <begin position="439"/>
        <end position="536"/>
    </location>
</feature>
<dbReference type="InterPro" id="IPR008153">
    <property type="entry name" value="GAE_dom"/>
</dbReference>
<dbReference type="GO" id="GO:0006886">
    <property type="term" value="P:intracellular protein transport"/>
    <property type="evidence" value="ECO:0007669"/>
    <property type="project" value="InterPro"/>
</dbReference>
<evidence type="ECO:0000313" key="14">
    <source>
        <dbReference type="Ensembl" id="ENSSSCP00050041324.1"/>
    </source>
</evidence>
<dbReference type="Proteomes" id="UP000694571">
    <property type="component" value="Unplaced"/>
</dbReference>
<evidence type="ECO:0000259" key="12">
    <source>
        <dbReference type="PROSITE" id="PS50180"/>
    </source>
</evidence>
<feature type="compositionally biased region" description="Polar residues" evidence="10">
    <location>
        <begin position="462"/>
        <end position="471"/>
    </location>
</feature>
<dbReference type="AlphaFoldDB" id="A0A8D1NJY5"/>
<dbReference type="InterPro" id="IPR004152">
    <property type="entry name" value="GAT_dom"/>
</dbReference>
<keyword evidence="7" id="KW-0653">Protein transport</keyword>
<dbReference type="InterPro" id="IPR002014">
    <property type="entry name" value="VHS_dom"/>
</dbReference>
<keyword evidence="4" id="KW-0813">Transport</keyword>
<dbReference type="GO" id="GO:0005802">
    <property type="term" value="C:trans-Golgi network"/>
    <property type="evidence" value="ECO:0007669"/>
    <property type="project" value="InterPro"/>
</dbReference>
<dbReference type="Gene3D" id="1.20.58.160">
    <property type="match status" value="1"/>
</dbReference>
<evidence type="ECO:0000256" key="4">
    <source>
        <dbReference type="ARBA" id="ARBA00022448"/>
    </source>
</evidence>
<dbReference type="SUPFAM" id="SSF48464">
    <property type="entry name" value="ENTH/VHS domain"/>
    <property type="match status" value="1"/>
</dbReference>
<keyword evidence="5" id="KW-0967">Endosome</keyword>
<dbReference type="Pfam" id="PF03127">
    <property type="entry name" value="GAT"/>
    <property type="match status" value="1"/>
</dbReference>
<proteinExistence type="inferred from homology"/>
<dbReference type="Gene3D" id="1.25.40.90">
    <property type="match status" value="1"/>
</dbReference>
<feature type="compositionally biased region" description="Pro residues" evidence="10">
    <location>
        <begin position="594"/>
        <end position="603"/>
    </location>
</feature>
<dbReference type="PANTHER" id="PTHR45905">
    <property type="entry name" value="GOLGI-LOCALIZED, GAMMA-ADAPTIN EAR CONTAINING, ARF BINDING PROTEIN"/>
    <property type="match status" value="1"/>
</dbReference>
<evidence type="ECO:0000256" key="2">
    <source>
        <dbReference type="ARBA" id="ARBA00004220"/>
    </source>
</evidence>
<dbReference type="GO" id="GO:0035091">
    <property type="term" value="F:phosphatidylinositol binding"/>
    <property type="evidence" value="ECO:0007669"/>
    <property type="project" value="InterPro"/>
</dbReference>
<dbReference type="Gene3D" id="2.60.40.1230">
    <property type="match status" value="1"/>
</dbReference>
<dbReference type="PROSITE" id="PS50179">
    <property type="entry name" value="VHS"/>
    <property type="match status" value="1"/>
</dbReference>